<protein>
    <submittedName>
        <fullName evidence="2">NAD(P)H-binding protein</fullName>
    </submittedName>
</protein>
<accession>A0ABN2VYK0</accession>
<dbReference type="InterPro" id="IPR016040">
    <property type="entry name" value="NAD(P)-bd_dom"/>
</dbReference>
<dbReference type="RefSeq" id="WP_344326157.1">
    <property type="nucleotide sequence ID" value="NZ_BAAAPY010000003.1"/>
</dbReference>
<comment type="caution">
    <text evidence="2">The sequence shown here is derived from an EMBL/GenBank/DDBJ whole genome shotgun (WGS) entry which is preliminary data.</text>
</comment>
<dbReference type="Proteomes" id="UP001501480">
    <property type="component" value="Unassembled WGS sequence"/>
</dbReference>
<dbReference type="CDD" id="cd05243">
    <property type="entry name" value="SDR_a5"/>
    <property type="match status" value="1"/>
</dbReference>
<evidence type="ECO:0000259" key="1">
    <source>
        <dbReference type="Pfam" id="PF13460"/>
    </source>
</evidence>
<dbReference type="Gene3D" id="3.40.50.720">
    <property type="entry name" value="NAD(P)-binding Rossmann-like Domain"/>
    <property type="match status" value="1"/>
</dbReference>
<evidence type="ECO:0000313" key="2">
    <source>
        <dbReference type="EMBL" id="GAA2075456.1"/>
    </source>
</evidence>
<keyword evidence="3" id="KW-1185">Reference proteome</keyword>
<sequence length="217" mass="22444">MTQIAIVGGHGQVAQALIPRLVAAGHQPVALIRNDSQVSTVEKLGATARRLDIEATDAEGFAAAFEGCDAVVFAAGGGPDGNIERKRTVDLEGSLKSIEAAQSVGIARFVQISAIGVDLTLPEDTEPVWRAYVEAKRDADAALRATSLDWTILRPGGLTDDEPTGLVTVADSASRGEIPRADVAAVVAEVLDTGAGVRRQWDVVGGQTPVAEAVANA</sequence>
<organism evidence="2 3">
    <name type="scientific">Aeromicrobium halocynthiae</name>
    <dbReference type="NCBI Taxonomy" id="560557"/>
    <lineage>
        <taxon>Bacteria</taxon>
        <taxon>Bacillati</taxon>
        <taxon>Actinomycetota</taxon>
        <taxon>Actinomycetes</taxon>
        <taxon>Propionibacteriales</taxon>
        <taxon>Nocardioidaceae</taxon>
        <taxon>Aeromicrobium</taxon>
    </lineage>
</organism>
<dbReference type="PANTHER" id="PTHR15020">
    <property type="entry name" value="FLAVIN REDUCTASE-RELATED"/>
    <property type="match status" value="1"/>
</dbReference>
<reference evidence="2 3" key="1">
    <citation type="journal article" date="2019" name="Int. J. Syst. Evol. Microbiol.">
        <title>The Global Catalogue of Microorganisms (GCM) 10K type strain sequencing project: providing services to taxonomists for standard genome sequencing and annotation.</title>
        <authorList>
            <consortium name="The Broad Institute Genomics Platform"/>
            <consortium name="The Broad Institute Genome Sequencing Center for Infectious Disease"/>
            <person name="Wu L."/>
            <person name="Ma J."/>
        </authorList>
    </citation>
    <scope>NUCLEOTIDE SEQUENCE [LARGE SCALE GENOMIC DNA]</scope>
    <source>
        <strain evidence="2 3">JCM 15749</strain>
    </source>
</reference>
<dbReference type="SUPFAM" id="SSF51735">
    <property type="entry name" value="NAD(P)-binding Rossmann-fold domains"/>
    <property type="match status" value="1"/>
</dbReference>
<dbReference type="EMBL" id="BAAAPY010000003">
    <property type="protein sequence ID" value="GAA2075456.1"/>
    <property type="molecule type" value="Genomic_DNA"/>
</dbReference>
<dbReference type="Pfam" id="PF13460">
    <property type="entry name" value="NAD_binding_10"/>
    <property type="match status" value="1"/>
</dbReference>
<name>A0ABN2VYK0_9ACTN</name>
<dbReference type="InterPro" id="IPR036291">
    <property type="entry name" value="NAD(P)-bd_dom_sf"/>
</dbReference>
<gene>
    <name evidence="2" type="ORF">GCM10009821_13180</name>
</gene>
<dbReference type="PANTHER" id="PTHR15020:SF50">
    <property type="entry name" value="UPF0659 PROTEIN YMR090W"/>
    <property type="match status" value="1"/>
</dbReference>
<evidence type="ECO:0000313" key="3">
    <source>
        <dbReference type="Proteomes" id="UP001501480"/>
    </source>
</evidence>
<proteinExistence type="predicted"/>
<feature type="domain" description="NAD(P)-binding" evidence="1">
    <location>
        <begin position="8"/>
        <end position="192"/>
    </location>
</feature>